<dbReference type="STRING" id="114686.BM536_005305"/>
<proteinExistence type="predicted"/>
<accession>A0A1V6MY81</accession>
<reference evidence="2" key="1">
    <citation type="submission" date="2016-11" db="EMBL/GenBank/DDBJ databases">
        <authorList>
            <person name="Schniete J.K."/>
            <person name="Salih T."/>
            <person name="Algora Gallardo L."/>
            <person name="Martinez Fernandez S."/>
            <person name="Herron P.R."/>
        </authorList>
    </citation>
    <scope>NUCLEOTIDE SEQUENCE [LARGE SCALE GENOMIC DNA]</scope>
    <source>
        <strain evidence="2">DSM 41896</strain>
    </source>
</reference>
<name>A0A1V6MY81_9ACTN</name>
<evidence type="ECO:0000313" key="1">
    <source>
        <dbReference type="EMBL" id="OQD57381.1"/>
    </source>
</evidence>
<gene>
    <name evidence="1" type="ORF">BM536_005305</name>
</gene>
<dbReference type="Proteomes" id="UP000184286">
    <property type="component" value="Unassembled WGS sequence"/>
</dbReference>
<protein>
    <submittedName>
        <fullName evidence="1">Uncharacterized protein</fullName>
    </submittedName>
</protein>
<comment type="caution">
    <text evidence="1">The sequence shown here is derived from an EMBL/GenBank/DDBJ whole genome shotgun (WGS) entry which is preliminary data.</text>
</comment>
<evidence type="ECO:0000313" key="2">
    <source>
        <dbReference type="Proteomes" id="UP000184286"/>
    </source>
</evidence>
<organism evidence="1 2">
    <name type="scientific">Streptomyces phaeoluteigriseus</name>
    <dbReference type="NCBI Taxonomy" id="114686"/>
    <lineage>
        <taxon>Bacteria</taxon>
        <taxon>Bacillati</taxon>
        <taxon>Actinomycetota</taxon>
        <taxon>Actinomycetes</taxon>
        <taxon>Kitasatosporales</taxon>
        <taxon>Streptomycetaceae</taxon>
        <taxon>Streptomyces</taxon>
        <taxon>Streptomyces aurantiacus group</taxon>
    </lineage>
</organism>
<dbReference type="AlphaFoldDB" id="A0A1V6MY81"/>
<reference evidence="1 2" key="2">
    <citation type="submission" date="2017-02" db="EMBL/GenBank/DDBJ databases">
        <title>Draft genome sequence of Streptomyces phaeoluteigriseus type strain DSM41896.</title>
        <authorList>
            <person name="Salih T.S."/>
            <person name="Algora Gallardo L."/>
            <person name="Melo Santos T."/>
            <person name="Filgueira Martinez S."/>
            <person name="Herron P.R."/>
        </authorList>
    </citation>
    <scope>NUCLEOTIDE SEQUENCE [LARGE SCALE GENOMIC DNA]</scope>
    <source>
        <strain evidence="1 2">DSM 41896</strain>
    </source>
</reference>
<sequence>MERLDVHRWVGRREALDVILVPPDVVVEVSGDLARDAASRWRHPMRWHPVRTDLSPEDVPRLASLRARIRLAHVLETETGYRSGSVFWAEEGDPRPRFDSACTTLTQRREAKVAELAALPSEDAKFLGLGQVGEVPDPPRCP</sequence>
<dbReference type="EMBL" id="MPOH02000005">
    <property type="protein sequence ID" value="OQD57381.1"/>
    <property type="molecule type" value="Genomic_DNA"/>
</dbReference>